<evidence type="ECO:0000259" key="2">
    <source>
        <dbReference type="PROSITE" id="PS50837"/>
    </source>
</evidence>
<comment type="caution">
    <text evidence="3">The sequence shown here is derived from an EMBL/GenBank/DDBJ whole genome shotgun (WGS) entry which is preliminary data.</text>
</comment>
<name>T0KRU3_COLGC</name>
<reference evidence="4" key="1">
    <citation type="journal article" date="2013" name="Mol. Plant Microbe Interact.">
        <title>Global aspects of pacC regulation of pathogenicity genes in Colletotrichum gloeosporioides as revealed by transcriptome analysis.</title>
        <authorList>
            <person name="Alkan N."/>
            <person name="Meng X."/>
            <person name="Friedlander G."/>
            <person name="Reuveni E."/>
            <person name="Sukno S."/>
            <person name="Sherman A."/>
            <person name="Thon M."/>
            <person name="Fluhr R."/>
            <person name="Prusky D."/>
        </authorList>
    </citation>
    <scope>NUCLEOTIDE SEQUENCE [LARGE SCALE GENOMIC DNA]</scope>
    <source>
        <strain evidence="4">Cg-14</strain>
    </source>
</reference>
<dbReference type="OMA" id="NTHENDR"/>
<dbReference type="InterPro" id="IPR053137">
    <property type="entry name" value="NLR-like"/>
</dbReference>
<feature type="domain" description="NACHT" evidence="2">
    <location>
        <begin position="481"/>
        <end position="628"/>
    </location>
</feature>
<keyword evidence="1" id="KW-0677">Repeat</keyword>
<dbReference type="Gene3D" id="3.40.50.300">
    <property type="entry name" value="P-loop containing nucleotide triphosphate hydrolases"/>
    <property type="match status" value="1"/>
</dbReference>
<dbReference type="Pfam" id="PF24883">
    <property type="entry name" value="NPHP3_N"/>
    <property type="match status" value="1"/>
</dbReference>
<dbReference type="InterPro" id="IPR007111">
    <property type="entry name" value="NACHT_NTPase"/>
</dbReference>
<dbReference type="SUPFAM" id="SSF53167">
    <property type="entry name" value="Purine and uridine phosphorylases"/>
    <property type="match status" value="1"/>
</dbReference>
<dbReference type="InterPro" id="IPR056884">
    <property type="entry name" value="NPHP3-like_N"/>
</dbReference>
<protein>
    <recommendedName>
        <fullName evidence="2">NACHT domain-containing protein</fullName>
    </recommendedName>
</protein>
<dbReference type="InterPro" id="IPR035994">
    <property type="entry name" value="Nucleoside_phosphorylase_sf"/>
</dbReference>
<dbReference type="InterPro" id="IPR027417">
    <property type="entry name" value="P-loop_NTPase"/>
</dbReference>
<dbReference type="STRING" id="1237896.T0KRU3"/>
<dbReference type="HOGENOM" id="CLU_000288_34_13_1"/>
<evidence type="ECO:0000256" key="1">
    <source>
        <dbReference type="ARBA" id="ARBA00022737"/>
    </source>
</evidence>
<dbReference type="PANTHER" id="PTHR46082:SF11">
    <property type="entry name" value="AAA+ ATPASE DOMAIN-CONTAINING PROTEIN-RELATED"/>
    <property type="match status" value="1"/>
</dbReference>
<dbReference type="GO" id="GO:0003824">
    <property type="term" value="F:catalytic activity"/>
    <property type="evidence" value="ECO:0007669"/>
    <property type="project" value="InterPro"/>
</dbReference>
<dbReference type="Gene3D" id="3.40.50.1580">
    <property type="entry name" value="Nucleoside phosphorylase domain"/>
    <property type="match status" value="1"/>
</dbReference>
<dbReference type="AlphaFoldDB" id="T0KRU3"/>
<organism evidence="3 4">
    <name type="scientific">Colletotrichum gloeosporioides (strain Cg-14)</name>
    <name type="common">Anthracnose fungus</name>
    <name type="synonym">Glomerella cingulata</name>
    <dbReference type="NCBI Taxonomy" id="1237896"/>
    <lineage>
        <taxon>Eukaryota</taxon>
        <taxon>Fungi</taxon>
        <taxon>Dikarya</taxon>
        <taxon>Ascomycota</taxon>
        <taxon>Pezizomycotina</taxon>
        <taxon>Sordariomycetes</taxon>
        <taxon>Hypocreomycetidae</taxon>
        <taxon>Glomerellales</taxon>
        <taxon>Glomerellaceae</taxon>
        <taxon>Colletotrichum</taxon>
        <taxon>Colletotrichum gloeosporioides species complex</taxon>
    </lineage>
</organism>
<dbReference type="Proteomes" id="UP000015530">
    <property type="component" value="Unassembled WGS sequence"/>
</dbReference>
<accession>T0KRU3</accession>
<dbReference type="SUPFAM" id="SSF52540">
    <property type="entry name" value="P-loop containing nucleoside triphosphate hydrolases"/>
    <property type="match status" value="1"/>
</dbReference>
<proteinExistence type="predicted"/>
<dbReference type="EMBL" id="AMYD01000945">
    <property type="protein sequence ID" value="EQB55388.1"/>
    <property type="molecule type" value="Genomic_DNA"/>
</dbReference>
<gene>
    <name evidence="3" type="ORF">CGLO_04687</name>
</gene>
<dbReference type="PROSITE" id="PS50837">
    <property type="entry name" value="NACHT"/>
    <property type="match status" value="1"/>
</dbReference>
<dbReference type="PANTHER" id="PTHR46082">
    <property type="entry name" value="ATP/GTP-BINDING PROTEIN-RELATED"/>
    <property type="match status" value="1"/>
</dbReference>
<sequence>MATKKQLSHAMYTVGLITALPKELAAVRAVLDEEHSKPGDFERHPRDKNHYVWGTIGAHNVVIASLPSGVYGLVSAATTASQFLSSIPHIRFGLMVGIGAGIPRENFDIRLGDVIVSKPEGDSPGVVQYDLGKIQNDDHFHRVGSLASPPDFLLTALGKLESEHLLQDSQIPNILLEMLQRYPALANPKNNRIPYVYQGAHNDILFSASAAHVESPGNQAGIVHLDQRADNVPRKTWDFLHSVLAWAQWLIWFLVVSPLKIVGKTTPEFVPSPGTAGMHGMMQAEICASCDSSKEIKRQPRSSTEPVIHYGVIVSGNLVVKDGVSRDKILQRIHPKCVCFEMEAAGLMRTFPCVVIRGVCDYANTHENDRWQNYAAAAAAAYAKELLLQVDPVDVLQAPSIRQIMEELTDKVSVTASNTEETKRDIQDLKKIALKEKFENWICAFEVSTVHNTAKRLRHKDTGKWLFEHNDYLSWKRTSKSSLWLYGKPGSGKTIISSTIIEDLRTSEVSMSSPVLYFYFAFNDNRRQSLDDAIRLLIYQLYFQSGVARDMLDLIATKANTSRETNTDLLCETFKTVVQGSGGAWILLDALDECQTRADLSANQGLLSWIQGLINSDINIRFLITSRPEFDIKSTLGKIANYLIDLSGASIDRDIEVYVSDSMSKHHGLRRWFSEEYEDLREEIKHNLTANADGM</sequence>
<dbReference type="GO" id="GO:0009116">
    <property type="term" value="P:nucleoside metabolic process"/>
    <property type="evidence" value="ECO:0007669"/>
    <property type="project" value="InterPro"/>
</dbReference>
<evidence type="ECO:0000313" key="4">
    <source>
        <dbReference type="Proteomes" id="UP000015530"/>
    </source>
</evidence>
<dbReference type="OrthoDB" id="1577640at2759"/>
<evidence type="ECO:0000313" key="3">
    <source>
        <dbReference type="EMBL" id="EQB55388.1"/>
    </source>
</evidence>